<protein>
    <submittedName>
        <fullName evidence="1">Uncharacterized protein</fullName>
    </submittedName>
</protein>
<evidence type="ECO:0000313" key="2">
    <source>
        <dbReference type="Proteomes" id="UP000241645"/>
    </source>
</evidence>
<dbReference type="RefSeq" id="WP_106832835.1">
    <property type="nucleotide sequence ID" value="NZ_JARMEW010000006.1"/>
</dbReference>
<sequence>MILLFLRDWADRKSAELSSLSISSEIFSREFIDDKRVQDPSLGVIHESQYCLGQILVWESQQFEMEVVHIDTEELIYWKYLEKIDSNIDLEEITV</sequence>
<dbReference type="InterPro" id="IPR057062">
    <property type="entry name" value="TriTu"/>
</dbReference>
<dbReference type="EMBL" id="PXZO01000001">
    <property type="protein sequence ID" value="PSK15103.1"/>
    <property type="molecule type" value="Genomic_DNA"/>
</dbReference>
<organism evidence="1 2">
    <name type="scientific">Brevibacillus porteri</name>
    <dbReference type="NCBI Taxonomy" id="2126350"/>
    <lineage>
        <taxon>Bacteria</taxon>
        <taxon>Bacillati</taxon>
        <taxon>Bacillota</taxon>
        <taxon>Bacilli</taxon>
        <taxon>Bacillales</taxon>
        <taxon>Paenibacillaceae</taxon>
        <taxon>Brevibacillus</taxon>
    </lineage>
</organism>
<dbReference type="Proteomes" id="UP000241645">
    <property type="component" value="Unassembled WGS sequence"/>
</dbReference>
<gene>
    <name evidence="1" type="ORF">C7R92_00470</name>
</gene>
<accession>A0ABX5FWE8</accession>
<dbReference type="Pfam" id="PF24689">
    <property type="entry name" value="TriTu"/>
    <property type="match status" value="1"/>
</dbReference>
<keyword evidence="2" id="KW-1185">Reference proteome</keyword>
<dbReference type="GeneID" id="95748625"/>
<reference evidence="1 2" key="1">
    <citation type="submission" date="2018-03" db="EMBL/GenBank/DDBJ databases">
        <title>Brevisbacillus phylogenomics.</title>
        <authorList>
            <person name="Dunlap C."/>
        </authorList>
    </citation>
    <scope>NUCLEOTIDE SEQUENCE [LARGE SCALE GENOMIC DNA]</scope>
    <source>
        <strain evidence="1 2">NRRL B-41110</strain>
    </source>
</reference>
<comment type="caution">
    <text evidence="1">The sequence shown here is derived from an EMBL/GenBank/DDBJ whole genome shotgun (WGS) entry which is preliminary data.</text>
</comment>
<name>A0ABX5FWE8_9BACL</name>
<evidence type="ECO:0000313" key="1">
    <source>
        <dbReference type="EMBL" id="PSK15103.1"/>
    </source>
</evidence>
<proteinExistence type="predicted"/>